<protein>
    <submittedName>
        <fullName evidence="2">Uncharacterized protein</fullName>
    </submittedName>
</protein>
<comment type="caution">
    <text evidence="2">The sequence shown here is derived from an EMBL/GenBank/DDBJ whole genome shotgun (WGS) entry which is preliminary data.</text>
</comment>
<sequence length="89" mass="9674">MGRPYTGKVTESLVRERQANGDTYVYLRRTQYNRDSKRTVSLGKTLLGKIPCGEVDMVPTRPKKKPHTSDAAGGGTLACSTCACTRVPA</sequence>
<organism evidence="2 3">
    <name type="scientific">Candidatus Desulfovibrio intestinipullorum</name>
    <dbReference type="NCBI Taxonomy" id="2838536"/>
    <lineage>
        <taxon>Bacteria</taxon>
        <taxon>Pseudomonadati</taxon>
        <taxon>Thermodesulfobacteriota</taxon>
        <taxon>Desulfovibrionia</taxon>
        <taxon>Desulfovibrionales</taxon>
        <taxon>Desulfovibrionaceae</taxon>
        <taxon>Desulfovibrio</taxon>
    </lineage>
</organism>
<dbReference type="EMBL" id="DXHV01000055">
    <property type="protein sequence ID" value="HIW00585.1"/>
    <property type="molecule type" value="Genomic_DNA"/>
</dbReference>
<reference evidence="2" key="1">
    <citation type="journal article" date="2021" name="PeerJ">
        <title>Extensive microbial diversity within the chicken gut microbiome revealed by metagenomics and culture.</title>
        <authorList>
            <person name="Gilroy R."/>
            <person name="Ravi A."/>
            <person name="Getino M."/>
            <person name="Pursley I."/>
            <person name="Horton D.L."/>
            <person name="Alikhan N.F."/>
            <person name="Baker D."/>
            <person name="Gharbi K."/>
            <person name="Hall N."/>
            <person name="Watson M."/>
            <person name="Adriaenssens E.M."/>
            <person name="Foster-Nyarko E."/>
            <person name="Jarju S."/>
            <person name="Secka A."/>
            <person name="Antonio M."/>
            <person name="Oren A."/>
            <person name="Chaudhuri R.R."/>
            <person name="La Ragione R."/>
            <person name="Hildebrand F."/>
            <person name="Pallen M.J."/>
        </authorList>
    </citation>
    <scope>NUCLEOTIDE SEQUENCE</scope>
    <source>
        <strain evidence="2">ChiHecec2B26-446</strain>
    </source>
</reference>
<evidence type="ECO:0000313" key="3">
    <source>
        <dbReference type="Proteomes" id="UP000886752"/>
    </source>
</evidence>
<dbReference type="AlphaFoldDB" id="A0A9D1PX99"/>
<evidence type="ECO:0000256" key="1">
    <source>
        <dbReference type="SAM" id="MobiDB-lite"/>
    </source>
</evidence>
<name>A0A9D1PX99_9BACT</name>
<feature type="region of interest" description="Disordered" evidence="1">
    <location>
        <begin position="56"/>
        <end position="78"/>
    </location>
</feature>
<evidence type="ECO:0000313" key="2">
    <source>
        <dbReference type="EMBL" id="HIW00585.1"/>
    </source>
</evidence>
<dbReference type="Proteomes" id="UP000886752">
    <property type="component" value="Unassembled WGS sequence"/>
</dbReference>
<reference evidence="2" key="2">
    <citation type="submission" date="2021-04" db="EMBL/GenBank/DDBJ databases">
        <authorList>
            <person name="Gilroy R."/>
        </authorList>
    </citation>
    <scope>NUCLEOTIDE SEQUENCE</scope>
    <source>
        <strain evidence="2">ChiHecec2B26-446</strain>
    </source>
</reference>
<accession>A0A9D1PX99</accession>
<proteinExistence type="predicted"/>
<gene>
    <name evidence="2" type="ORF">H9894_05275</name>
</gene>